<evidence type="ECO:0000259" key="2">
    <source>
        <dbReference type="PROSITE" id="PS50172"/>
    </source>
</evidence>
<sequence length="1229" mass="133145">MVSTRSMANKASPEELEDTTLSLRKKPVRRATAKATTQSTSSSTTKQTQQPRAESRSSSNKASESKPATRNTRKAVESHATTNKEPSKKPTRTTRKAVEPMQQAQAKPQPLSPKKITQVAKAEPAVTTREMDVKKPVASVAGRPKRPLKPSTASTTTSQQKRPAASKTATTPVARKGRSRRVPVASDGDEVDTIRVTPNRHLDLEIEETETDQDHHEVSEVPDASENSDEEEELEVGAEAESTEPHTEVLVEQVAECSIEEPTDEEQPVAANESSSEDEICGAATPMRRGWTPKKTSATPTSVPATNGLQTPARRLMLGTRGRTPQTQGVPARMPQSSAPQIPMSVSRAASRPVVFRPLPKPEDNANTVRRSPSKLSHVPETDVDEDEDLNEGEISGTHEDNDQTELEPEDDSEDELQHDITEMDSDNSLLLDAPTDDAEEKDYEDDSALVSDEEEEDETDIDLGNDDESLPQPGLNDGLLQSSPAPAAPVSAMDVDDDITMSDVQSSPPPTPLVSTTPRVGAEPESSPAPSTPGSVIVHRVAEAETPTQDFPAPVQDASFSGYLDHVTPHPTHRVSFNTANARMLQTPHMRAFRESNVLADQARISEASQTGDAAPRLSDFIDPTLLSNHEEAFDLAWEADMLADVAPGDIYPTMAAQSATMTPAAKLPGQTSIAWDGATDSARLSLMVEKLVIQPADYMITSPGGYGSSVLADNVSQLQSQSILQAAVNSADDVTMRDASHPVTSGLVEFASTSEQGVPTNKETVLDQIDEQEVPYQVAQDGLYSTPTVPRYARATVSSTTRSRSKSMTVMPVATPQSLGRRPHTANTDSKPRSSESFAIYLSGSQFRLTTSTPSKIEAEVDSKPVRTVRIATPKYTVAGTSTPRDSRLRPRHARVSAVTQEHSRASPQPTTPESSVAGPKPRKYTPSTASKSLPKTPRAAPKTPMKTPLKAPGATPAAFPMTPHPSQPLRTVTALVEVFTLDGSSASGPFIALLQRLGARTTKTWSDRVTHVIFKDGSPATLQKVRLSNKEHHSSNEGHEMFCVNSRWVTDCDKDGKKMDERSEEYAVDVDDIGTKSQAAGRHRRRKSMEPAALQNIDGNVIASETGSVMKSKKASIGRKSTARESLASTFWGTPGISPLKGAMPTATPWKDTPPSARFEQENNGDESFWIESEAPTPIMPSAGYMNRQQELEMLQRTAPVNRMKKLRLKDEADGRRLTFLHQGNE</sequence>
<evidence type="ECO:0000256" key="1">
    <source>
        <dbReference type="SAM" id="MobiDB-lite"/>
    </source>
</evidence>
<feature type="compositionally biased region" description="Polar residues" evidence="1">
    <location>
        <begin position="323"/>
        <end position="340"/>
    </location>
</feature>
<evidence type="ECO:0000313" key="3">
    <source>
        <dbReference type="EMBL" id="KAL1297878.1"/>
    </source>
</evidence>
<dbReference type="Proteomes" id="UP001562354">
    <property type="component" value="Unassembled WGS sequence"/>
</dbReference>
<feature type="region of interest" description="Disordered" evidence="1">
    <location>
        <begin position="874"/>
        <end position="956"/>
    </location>
</feature>
<dbReference type="InterPro" id="IPR036420">
    <property type="entry name" value="BRCT_dom_sf"/>
</dbReference>
<feature type="compositionally biased region" description="Acidic residues" evidence="1">
    <location>
        <begin position="435"/>
        <end position="470"/>
    </location>
</feature>
<feature type="compositionally biased region" description="Acidic residues" evidence="1">
    <location>
        <begin position="226"/>
        <end position="242"/>
    </location>
</feature>
<dbReference type="GeneID" id="95980098"/>
<evidence type="ECO:0000313" key="4">
    <source>
        <dbReference type="Proteomes" id="UP001562354"/>
    </source>
</evidence>
<gene>
    <name evidence="3" type="ORF">AAFC00_006399</name>
</gene>
<dbReference type="PROSITE" id="PS50172">
    <property type="entry name" value="BRCT"/>
    <property type="match status" value="1"/>
</dbReference>
<organism evidence="3 4">
    <name type="scientific">Neodothiora populina</name>
    <dbReference type="NCBI Taxonomy" id="2781224"/>
    <lineage>
        <taxon>Eukaryota</taxon>
        <taxon>Fungi</taxon>
        <taxon>Dikarya</taxon>
        <taxon>Ascomycota</taxon>
        <taxon>Pezizomycotina</taxon>
        <taxon>Dothideomycetes</taxon>
        <taxon>Dothideomycetidae</taxon>
        <taxon>Dothideales</taxon>
        <taxon>Dothioraceae</taxon>
        <taxon>Neodothiora</taxon>
    </lineage>
</organism>
<reference evidence="3 4" key="1">
    <citation type="submission" date="2024-07" db="EMBL/GenBank/DDBJ databases">
        <title>Draft sequence of the Neodothiora populina.</title>
        <authorList>
            <person name="Drown D.D."/>
            <person name="Schuette U.S."/>
            <person name="Buechlein A.B."/>
            <person name="Rusch D.R."/>
            <person name="Winton L.W."/>
            <person name="Adams G.A."/>
        </authorList>
    </citation>
    <scope>NUCLEOTIDE SEQUENCE [LARGE SCALE GENOMIC DNA]</scope>
    <source>
        <strain evidence="3 4">CPC 39397</strain>
    </source>
</reference>
<feature type="compositionally biased region" description="Acidic residues" evidence="1">
    <location>
        <begin position="382"/>
        <end position="392"/>
    </location>
</feature>
<feature type="region of interest" description="Disordered" evidence="1">
    <location>
        <begin position="796"/>
        <end position="837"/>
    </location>
</feature>
<feature type="region of interest" description="Disordered" evidence="1">
    <location>
        <begin position="259"/>
        <end position="535"/>
    </location>
</feature>
<feature type="domain" description="BRCT" evidence="2">
    <location>
        <begin position="996"/>
        <end position="1069"/>
    </location>
</feature>
<dbReference type="CDD" id="cd17716">
    <property type="entry name" value="BRCT_microcephalin_rpt1"/>
    <property type="match status" value="1"/>
</dbReference>
<feature type="compositionally biased region" description="Polar residues" evidence="1">
    <location>
        <begin position="900"/>
        <end position="917"/>
    </location>
</feature>
<feature type="compositionally biased region" description="Basic residues" evidence="1">
    <location>
        <begin position="23"/>
        <end position="32"/>
    </location>
</feature>
<feature type="compositionally biased region" description="Polar residues" evidence="1">
    <location>
        <begin position="365"/>
        <end position="375"/>
    </location>
</feature>
<dbReference type="SUPFAM" id="SSF52113">
    <property type="entry name" value="BRCT domain"/>
    <property type="match status" value="1"/>
</dbReference>
<feature type="compositionally biased region" description="Low complexity" evidence="1">
    <location>
        <begin position="798"/>
        <end position="813"/>
    </location>
</feature>
<feature type="compositionally biased region" description="Low complexity" evidence="1">
    <location>
        <begin position="514"/>
        <end position="535"/>
    </location>
</feature>
<comment type="caution">
    <text evidence="3">The sequence shown here is derived from an EMBL/GenBank/DDBJ whole genome shotgun (WGS) entry which is preliminary data.</text>
</comment>
<feature type="compositionally biased region" description="Polar residues" evidence="1">
    <location>
        <begin position="294"/>
        <end position="310"/>
    </location>
</feature>
<feature type="compositionally biased region" description="Acidic residues" evidence="1">
    <location>
        <begin position="403"/>
        <end position="415"/>
    </location>
</feature>
<proteinExistence type="predicted"/>
<dbReference type="RefSeq" id="XP_069197560.1">
    <property type="nucleotide sequence ID" value="XM_069346349.1"/>
</dbReference>
<name>A0ABR3P583_9PEZI</name>
<dbReference type="InterPro" id="IPR001357">
    <property type="entry name" value="BRCT_dom"/>
</dbReference>
<dbReference type="Gene3D" id="3.40.50.10190">
    <property type="entry name" value="BRCT domain"/>
    <property type="match status" value="1"/>
</dbReference>
<feature type="compositionally biased region" description="Low complexity" evidence="1">
    <location>
        <begin position="483"/>
        <end position="494"/>
    </location>
</feature>
<protein>
    <recommendedName>
        <fullName evidence="2">BRCT domain-containing protein</fullName>
    </recommendedName>
</protein>
<feature type="compositionally biased region" description="Low complexity" evidence="1">
    <location>
        <begin position="33"/>
        <end position="66"/>
    </location>
</feature>
<feature type="compositionally biased region" description="Polar residues" evidence="1">
    <location>
        <begin position="151"/>
        <end position="171"/>
    </location>
</feature>
<dbReference type="EMBL" id="JBFMKM010000014">
    <property type="protein sequence ID" value="KAL1297878.1"/>
    <property type="molecule type" value="Genomic_DNA"/>
</dbReference>
<keyword evidence="4" id="KW-1185">Reference proteome</keyword>
<accession>A0ABR3P583</accession>
<feature type="region of interest" description="Disordered" evidence="1">
    <location>
        <begin position="1"/>
        <end position="247"/>
    </location>
</feature>